<feature type="domain" description="Fas-binding factor 1 C-terminal" evidence="3">
    <location>
        <begin position="155"/>
        <end position="445"/>
    </location>
</feature>
<feature type="domain" description="Fas-binding factor 1 C-terminal" evidence="3">
    <location>
        <begin position="472"/>
        <end position="634"/>
    </location>
</feature>
<dbReference type="PANTHER" id="PTHR33689:SF1">
    <property type="entry name" value="FAS-BINDING FACTOR 1"/>
    <property type="match status" value="1"/>
</dbReference>
<dbReference type="InterPro" id="IPR033561">
    <property type="entry name" value="FBF1"/>
</dbReference>
<feature type="coiled-coil region" evidence="1">
    <location>
        <begin position="116"/>
        <end position="222"/>
    </location>
</feature>
<dbReference type="EMBL" id="VIIS01000409">
    <property type="protein sequence ID" value="KAF0309370.1"/>
    <property type="molecule type" value="Genomic_DNA"/>
</dbReference>
<sequence length="637" mass="71121">MLDDILSGKPSTAGAEPAPGRQRGMFDDLLSSKPSAAPAADATPSRPRSMFDDMLSSKPAGEEAAAAAPPAAAAAASWMDSLGMTPAPAAAPEPAPPPPPATARRELFPPDSGALAAREKELTEEWTAKLAEANKQIAERDSEIVKLKSGCTGHEMEKQRLEEHIALLKRMAEDERRQLEESYQHRLATAEESYRRREKQLTEENNRLRDEFRDRMKRYQEETSWAASSHLRHLSTIEGVQSAELGRLRATYEESLAGLRGEHETVVARLTQLRDTERDAAKSAGQVGGMLDDAIQQLQRTSDVTEDLLARVSHKYDVTLQARETLLMEKEKQLKDTETKLDRLQKDTASEREHLQDLITKLQHNLDSSSAEAKEATLRLQQQQARVEARESALDKERASLLGRVEQERHQIERLRQELLEEQKLWLQEVNAERHEIAAAHARLDARLRIAGLERTPGRGQFVPDHQPAVLAADSREQAMSRELERLQSQAQLLKLKSQEVEDVSELAARRRDEGRRALEEAHQLRQQLTKSQLLLERQQAKLKAQERLLAQERLQLSHQRQSAAAGAADLLSSPARPSGPPDAWGGGERTLGDGAAGGPELIHVDPAVLLWKLRADEDREFLDREAAFLKQLTSPS</sequence>
<protein>
    <submittedName>
        <fullName evidence="4">Fas-binding factor 1</fullName>
    </submittedName>
</protein>
<evidence type="ECO:0000313" key="5">
    <source>
        <dbReference type="Proteomes" id="UP000440578"/>
    </source>
</evidence>
<feature type="region of interest" description="Disordered" evidence="2">
    <location>
        <begin position="1"/>
        <end position="111"/>
    </location>
</feature>
<feature type="coiled-coil region" evidence="1">
    <location>
        <begin position="477"/>
        <end position="556"/>
    </location>
</feature>
<keyword evidence="5" id="KW-1185">Reference proteome</keyword>
<evidence type="ECO:0000259" key="3">
    <source>
        <dbReference type="Pfam" id="PF21007"/>
    </source>
</evidence>
<organism evidence="4 5">
    <name type="scientific">Amphibalanus amphitrite</name>
    <name type="common">Striped barnacle</name>
    <name type="synonym">Balanus amphitrite</name>
    <dbReference type="NCBI Taxonomy" id="1232801"/>
    <lineage>
        <taxon>Eukaryota</taxon>
        <taxon>Metazoa</taxon>
        <taxon>Ecdysozoa</taxon>
        <taxon>Arthropoda</taxon>
        <taxon>Crustacea</taxon>
        <taxon>Multicrustacea</taxon>
        <taxon>Cirripedia</taxon>
        <taxon>Thoracica</taxon>
        <taxon>Thoracicalcarea</taxon>
        <taxon>Balanomorpha</taxon>
        <taxon>Balanoidea</taxon>
        <taxon>Balanidae</taxon>
        <taxon>Amphibalaninae</taxon>
        <taxon>Amphibalanus</taxon>
    </lineage>
</organism>
<feature type="coiled-coil region" evidence="1">
    <location>
        <begin position="320"/>
        <end position="425"/>
    </location>
</feature>
<dbReference type="GO" id="GO:0060271">
    <property type="term" value="P:cilium assembly"/>
    <property type="evidence" value="ECO:0007669"/>
    <property type="project" value="InterPro"/>
</dbReference>
<dbReference type="GO" id="GO:0097539">
    <property type="term" value="C:ciliary transition fiber"/>
    <property type="evidence" value="ECO:0007669"/>
    <property type="project" value="InterPro"/>
</dbReference>
<dbReference type="Pfam" id="PF21007">
    <property type="entry name" value="FBF1"/>
    <property type="match status" value="2"/>
</dbReference>
<evidence type="ECO:0000313" key="4">
    <source>
        <dbReference type="EMBL" id="KAF0309370.1"/>
    </source>
</evidence>
<reference evidence="4 5" key="1">
    <citation type="submission" date="2019-07" db="EMBL/GenBank/DDBJ databases">
        <title>Draft genome assembly of a fouling barnacle, Amphibalanus amphitrite (Darwin, 1854): The first reference genome for Thecostraca.</title>
        <authorList>
            <person name="Kim W."/>
        </authorList>
    </citation>
    <scope>NUCLEOTIDE SEQUENCE [LARGE SCALE GENOMIC DNA]</scope>
    <source>
        <strain evidence="4">SNU_AA5</strain>
        <tissue evidence="4">Soma without cirri and trophi</tissue>
    </source>
</reference>
<dbReference type="OrthoDB" id="8195456at2759"/>
<name>A0A6A4X024_AMPAM</name>
<dbReference type="GO" id="GO:0036064">
    <property type="term" value="C:ciliary basal body"/>
    <property type="evidence" value="ECO:0007669"/>
    <property type="project" value="TreeGrafter"/>
</dbReference>
<dbReference type="GO" id="GO:0090162">
    <property type="term" value="P:establishment of epithelial cell polarity"/>
    <property type="evidence" value="ECO:0007669"/>
    <property type="project" value="InterPro"/>
</dbReference>
<comment type="caution">
    <text evidence="4">The sequence shown here is derived from an EMBL/GenBank/DDBJ whole genome shotgun (WGS) entry which is preliminary data.</text>
</comment>
<feature type="region of interest" description="Disordered" evidence="2">
    <location>
        <begin position="566"/>
        <end position="599"/>
    </location>
</feature>
<gene>
    <name evidence="4" type="primary">Fbf1</name>
    <name evidence="4" type="ORF">FJT64_019508</name>
</gene>
<feature type="compositionally biased region" description="Low complexity" evidence="2">
    <location>
        <begin position="566"/>
        <end position="576"/>
    </location>
</feature>
<feature type="compositionally biased region" description="Gly residues" evidence="2">
    <location>
        <begin position="585"/>
        <end position="598"/>
    </location>
</feature>
<dbReference type="AlphaFoldDB" id="A0A6A4X024"/>
<feature type="compositionally biased region" description="Low complexity" evidence="2">
    <location>
        <begin position="31"/>
        <end position="48"/>
    </location>
</feature>
<dbReference type="PANTHER" id="PTHR33689">
    <property type="entry name" value="FAS-BINDING FACTOR 1"/>
    <property type="match status" value="1"/>
</dbReference>
<accession>A0A6A4X024</accession>
<evidence type="ECO:0000256" key="2">
    <source>
        <dbReference type="SAM" id="MobiDB-lite"/>
    </source>
</evidence>
<proteinExistence type="predicted"/>
<dbReference type="Proteomes" id="UP000440578">
    <property type="component" value="Unassembled WGS sequence"/>
</dbReference>
<keyword evidence="1" id="KW-0175">Coiled coil</keyword>
<feature type="compositionally biased region" description="Low complexity" evidence="2">
    <location>
        <begin position="64"/>
        <end position="76"/>
    </location>
</feature>
<dbReference type="InterPro" id="IPR049390">
    <property type="entry name" value="FBF1_C"/>
</dbReference>
<dbReference type="GO" id="GO:0005814">
    <property type="term" value="C:centriole"/>
    <property type="evidence" value="ECO:0007669"/>
    <property type="project" value="TreeGrafter"/>
</dbReference>
<feature type="compositionally biased region" description="Pro residues" evidence="2">
    <location>
        <begin position="89"/>
        <end position="101"/>
    </location>
</feature>
<evidence type="ECO:0000256" key="1">
    <source>
        <dbReference type="SAM" id="Coils"/>
    </source>
</evidence>